<sequence length="143" mass="16220">MKQKLILSLTVFLIWGCTNMKKNKLPENNQIKTEPTIVGNDSDEHGCKASAGYTWSVIKNDCIRTWETGIQLEPIENQSFKATVVLSDDLKKAELFIVNVVGSVMLDQVNPEKEVYSSEAGYEFSKQENGWLLKKDNKSIYKN</sequence>
<gene>
    <name evidence="1" type="ORF">EMA8858_02729</name>
</gene>
<organism evidence="1 2">
    <name type="scientific">Emticicia aquatica</name>
    <dbReference type="NCBI Taxonomy" id="1681835"/>
    <lineage>
        <taxon>Bacteria</taxon>
        <taxon>Pseudomonadati</taxon>
        <taxon>Bacteroidota</taxon>
        <taxon>Cytophagia</taxon>
        <taxon>Cytophagales</taxon>
        <taxon>Leadbetterellaceae</taxon>
        <taxon>Emticicia</taxon>
    </lineage>
</organism>
<dbReference type="Proteomes" id="UP000837932">
    <property type="component" value="Unassembled WGS sequence"/>
</dbReference>
<name>A0ABM9ARL2_9BACT</name>
<comment type="caution">
    <text evidence="1">The sequence shown here is derived from an EMBL/GenBank/DDBJ whole genome shotgun (WGS) entry which is preliminary data.</text>
</comment>
<accession>A0ABM9ARL2</accession>
<proteinExistence type="predicted"/>
<evidence type="ECO:0000313" key="2">
    <source>
        <dbReference type="Proteomes" id="UP000837932"/>
    </source>
</evidence>
<evidence type="ECO:0008006" key="3">
    <source>
        <dbReference type="Google" id="ProtNLM"/>
    </source>
</evidence>
<keyword evidence="2" id="KW-1185">Reference proteome</keyword>
<reference evidence="1" key="1">
    <citation type="submission" date="2021-12" db="EMBL/GenBank/DDBJ databases">
        <authorList>
            <person name="Rodrigo-Torres L."/>
            <person name="Arahal R. D."/>
            <person name="Lucena T."/>
        </authorList>
    </citation>
    <scope>NUCLEOTIDE SEQUENCE</scope>
    <source>
        <strain evidence="1">CECT 8858</strain>
    </source>
</reference>
<evidence type="ECO:0000313" key="1">
    <source>
        <dbReference type="EMBL" id="CAH0996597.1"/>
    </source>
</evidence>
<dbReference type="EMBL" id="CAKLPY010000002">
    <property type="protein sequence ID" value="CAH0996597.1"/>
    <property type="molecule type" value="Genomic_DNA"/>
</dbReference>
<protein>
    <recommendedName>
        <fullName evidence="3">Lipoprotein</fullName>
    </recommendedName>
</protein>